<protein>
    <submittedName>
        <fullName evidence="1">Uncharacterized protein</fullName>
    </submittedName>
</protein>
<accession>A0A430KWZ3</accession>
<evidence type="ECO:0000313" key="1">
    <source>
        <dbReference type="EMBL" id="RTE67998.1"/>
    </source>
</evidence>
<dbReference type="EMBL" id="MIKF01001357">
    <property type="protein sequence ID" value="RTE67998.1"/>
    <property type="molecule type" value="Genomic_DNA"/>
</dbReference>
<name>A0A430KWZ3_9HYPO</name>
<dbReference type="AlphaFoldDB" id="A0A430KWZ3"/>
<comment type="caution">
    <text evidence="1">The sequence shown here is derived from an EMBL/GenBank/DDBJ whole genome shotgun (WGS) entry which is preliminary data.</text>
</comment>
<reference evidence="1 2" key="1">
    <citation type="submission" date="2017-06" db="EMBL/GenBank/DDBJ databases">
        <title>Comparative genomic analysis of Ambrosia Fusariam Clade fungi.</title>
        <authorList>
            <person name="Stajich J.E."/>
            <person name="Carrillo J."/>
            <person name="Kijimoto T."/>
            <person name="Eskalen A."/>
            <person name="O'Donnell K."/>
            <person name="Kasson M."/>
        </authorList>
    </citation>
    <scope>NUCLEOTIDE SEQUENCE [LARGE SCALE GENOMIC DNA]</scope>
    <source>
        <strain evidence="1 2">UCR1854</strain>
    </source>
</reference>
<organism evidence="1 2">
    <name type="scientific">Fusarium euwallaceae</name>
    <dbReference type="NCBI Taxonomy" id="1147111"/>
    <lineage>
        <taxon>Eukaryota</taxon>
        <taxon>Fungi</taxon>
        <taxon>Dikarya</taxon>
        <taxon>Ascomycota</taxon>
        <taxon>Pezizomycotina</taxon>
        <taxon>Sordariomycetes</taxon>
        <taxon>Hypocreomycetidae</taxon>
        <taxon>Hypocreales</taxon>
        <taxon>Nectriaceae</taxon>
        <taxon>Fusarium</taxon>
        <taxon>Fusarium solani species complex</taxon>
    </lineage>
</organism>
<dbReference type="Proteomes" id="UP000287124">
    <property type="component" value="Unassembled WGS sequence"/>
</dbReference>
<proteinExistence type="predicted"/>
<gene>
    <name evidence="1" type="ORF">BHE90_017625</name>
</gene>
<keyword evidence="2" id="KW-1185">Reference proteome</keyword>
<evidence type="ECO:0000313" key="2">
    <source>
        <dbReference type="Proteomes" id="UP000287124"/>
    </source>
</evidence>
<sequence>MQRGRVNQARTRYGEDRPQIPPAERFKHRAYPPGTNEIHVARKDNYRSKLEFLCLLPVEAGNGPRLLMAVGELSWLYFQLPESTRVSLLFISSLASNSHISASVLSRVLELIILRVKVKLLLPHDFKS</sequence>